<dbReference type="EMBL" id="JBBPBN010000002">
    <property type="protein sequence ID" value="KAK9044763.1"/>
    <property type="molecule type" value="Genomic_DNA"/>
</dbReference>
<dbReference type="Proteomes" id="UP001396334">
    <property type="component" value="Unassembled WGS sequence"/>
</dbReference>
<organism evidence="2 3">
    <name type="scientific">Hibiscus sabdariffa</name>
    <name type="common">roselle</name>
    <dbReference type="NCBI Taxonomy" id="183260"/>
    <lineage>
        <taxon>Eukaryota</taxon>
        <taxon>Viridiplantae</taxon>
        <taxon>Streptophyta</taxon>
        <taxon>Embryophyta</taxon>
        <taxon>Tracheophyta</taxon>
        <taxon>Spermatophyta</taxon>
        <taxon>Magnoliopsida</taxon>
        <taxon>eudicotyledons</taxon>
        <taxon>Gunneridae</taxon>
        <taxon>Pentapetalae</taxon>
        <taxon>rosids</taxon>
        <taxon>malvids</taxon>
        <taxon>Malvales</taxon>
        <taxon>Malvaceae</taxon>
        <taxon>Malvoideae</taxon>
        <taxon>Hibiscus</taxon>
    </lineage>
</organism>
<feature type="region of interest" description="Disordered" evidence="1">
    <location>
        <begin position="31"/>
        <end position="88"/>
    </location>
</feature>
<gene>
    <name evidence="2" type="ORF">V6N11_058655</name>
</gene>
<evidence type="ECO:0000313" key="2">
    <source>
        <dbReference type="EMBL" id="KAK9044763.1"/>
    </source>
</evidence>
<keyword evidence="3" id="KW-1185">Reference proteome</keyword>
<evidence type="ECO:0000256" key="1">
    <source>
        <dbReference type="SAM" id="MobiDB-lite"/>
    </source>
</evidence>
<accession>A0ABR2U4W2</accession>
<protein>
    <submittedName>
        <fullName evidence="2">Uncharacterized protein</fullName>
    </submittedName>
</protein>
<proteinExistence type="predicted"/>
<evidence type="ECO:0000313" key="3">
    <source>
        <dbReference type="Proteomes" id="UP001396334"/>
    </source>
</evidence>
<reference evidence="2 3" key="1">
    <citation type="journal article" date="2024" name="G3 (Bethesda)">
        <title>Genome assembly of Hibiscus sabdariffa L. provides insights into metabolisms of medicinal natural products.</title>
        <authorList>
            <person name="Kim T."/>
        </authorList>
    </citation>
    <scope>NUCLEOTIDE SEQUENCE [LARGE SCALE GENOMIC DNA]</scope>
    <source>
        <strain evidence="2">TK-2024</strain>
        <tissue evidence="2">Old leaves</tissue>
    </source>
</reference>
<sequence length="88" mass="9859">MTSQAAKIPPLFSLSQTPTNLFLLRPTSLVASHRPRSAHPPTILLMDRPPQDPALRRPGDHTPPNNWSGPCQLRHRQHHAQPINHTSD</sequence>
<name>A0ABR2U4W2_9ROSI</name>
<comment type="caution">
    <text evidence="2">The sequence shown here is derived from an EMBL/GenBank/DDBJ whole genome shotgun (WGS) entry which is preliminary data.</text>
</comment>